<dbReference type="PANTHER" id="PTHR20003">
    <property type="entry name" value="GLYCOPROTEIN-RELATED"/>
    <property type="match status" value="1"/>
</dbReference>
<dbReference type="Proteomes" id="UP000008144">
    <property type="component" value="Unassembled WGS sequence"/>
</dbReference>
<dbReference type="GeneTree" id="ENSGT00530000065380"/>
<evidence type="ECO:0000313" key="3">
    <source>
        <dbReference type="Proteomes" id="UP000008144"/>
    </source>
</evidence>
<reference evidence="2" key="3">
    <citation type="submission" date="2025-09" db="UniProtKB">
        <authorList>
            <consortium name="Ensembl"/>
        </authorList>
    </citation>
    <scope>IDENTIFICATION</scope>
</reference>
<keyword evidence="1" id="KW-0812">Transmembrane</keyword>
<reference evidence="3" key="1">
    <citation type="journal article" date="2002" name="Science">
        <title>The draft genome of Ciona intestinalis: insights into chordate and vertebrate origins.</title>
        <authorList>
            <person name="Dehal P."/>
            <person name="Satou Y."/>
            <person name="Campbell R.K."/>
            <person name="Chapman J."/>
            <person name="Degnan B."/>
            <person name="De Tomaso A."/>
            <person name="Davidson B."/>
            <person name="Di Gregorio A."/>
            <person name="Gelpke M."/>
            <person name="Goodstein D.M."/>
            <person name="Harafuji N."/>
            <person name="Hastings K.E."/>
            <person name="Ho I."/>
            <person name="Hotta K."/>
            <person name="Huang W."/>
            <person name="Kawashima T."/>
            <person name="Lemaire P."/>
            <person name="Martinez D."/>
            <person name="Meinertzhagen I.A."/>
            <person name="Necula S."/>
            <person name="Nonaka M."/>
            <person name="Putnam N."/>
            <person name="Rash S."/>
            <person name="Saiga H."/>
            <person name="Satake M."/>
            <person name="Terry A."/>
            <person name="Yamada L."/>
            <person name="Wang H.G."/>
            <person name="Awazu S."/>
            <person name="Azumi K."/>
            <person name="Boore J."/>
            <person name="Branno M."/>
            <person name="Chin-Bow S."/>
            <person name="DeSantis R."/>
            <person name="Doyle S."/>
            <person name="Francino P."/>
            <person name="Keys D.N."/>
            <person name="Haga S."/>
            <person name="Hayashi H."/>
            <person name="Hino K."/>
            <person name="Imai K.S."/>
            <person name="Inaba K."/>
            <person name="Kano S."/>
            <person name="Kobayashi K."/>
            <person name="Kobayashi M."/>
            <person name="Lee B.I."/>
            <person name="Makabe K.W."/>
            <person name="Manohar C."/>
            <person name="Matassi G."/>
            <person name="Medina M."/>
            <person name="Mochizuki Y."/>
            <person name="Mount S."/>
            <person name="Morishita T."/>
            <person name="Miura S."/>
            <person name="Nakayama A."/>
            <person name="Nishizaka S."/>
            <person name="Nomoto H."/>
            <person name="Ohta F."/>
            <person name="Oishi K."/>
            <person name="Rigoutsos I."/>
            <person name="Sano M."/>
            <person name="Sasaki A."/>
            <person name="Sasakura Y."/>
            <person name="Shoguchi E."/>
            <person name="Shin-i T."/>
            <person name="Spagnuolo A."/>
            <person name="Stainier D."/>
            <person name="Suzuki M.M."/>
            <person name="Tassy O."/>
            <person name="Takatori N."/>
            <person name="Tokuoka M."/>
            <person name="Yagi K."/>
            <person name="Yoshizaki F."/>
            <person name="Wada S."/>
            <person name="Zhang C."/>
            <person name="Hyatt P.D."/>
            <person name="Larimer F."/>
            <person name="Detter C."/>
            <person name="Doggett N."/>
            <person name="Glavina T."/>
            <person name="Hawkins T."/>
            <person name="Richardson P."/>
            <person name="Lucas S."/>
            <person name="Kohara Y."/>
            <person name="Levine M."/>
            <person name="Satoh N."/>
            <person name="Rokhsar D.S."/>
        </authorList>
    </citation>
    <scope>NUCLEOTIDE SEQUENCE [LARGE SCALE GENOMIC DNA]</scope>
</reference>
<name>F6YT96_CIOIN</name>
<gene>
    <name evidence="2" type="primary">LOC100185235</name>
</gene>
<dbReference type="OrthoDB" id="5373426at2759"/>
<sequence length="451" mass="51187">MSVSCQIEKSKETHNNSWFRLNIVLKRRAFLSIVIFTLASYLCIFKVPVGNLVYGERKGPIDCTSRNYSRQGKTFGTQDSAPLKPQCENLLFNLTNGAWVMHKEYNQSVIQEIETTISLVRKSLSFPKVYWRKDGKCGAKVTLPGGKTASMCDHTSSKPCCSNKLSGVCSKADSMACFCPDCLDMRKYIHGEVAKWKPNDNRCRMIHYKPHEACAVLNANTIRRKFYFVGDSLIRNTFLGLMISLSGRTEDGAMKGCTTKKSKNLCRGNLQFMLYDCLVETAQSTDDVSNTSLCNGGHRNFDVEFKPYFSSKYSNEFYSLVQSVLHQNETYLAVGIGVLDHCDVNKVINQFLNPALMLLKQEKAKWPKITWVLPLKAGVISPWKYWGLCNVEDGLNSFSARMRNFLDINEIKTFDFRKLTTFVYSYDGTHCGMGVNIMKAQIWLNYMATVL</sequence>
<proteinExistence type="predicted"/>
<dbReference type="GeneID" id="100185235"/>
<keyword evidence="3" id="KW-1185">Reference proteome</keyword>
<dbReference type="HOGENOM" id="CLU_034888_0_0_1"/>
<keyword evidence="1" id="KW-1133">Transmembrane helix</keyword>
<protein>
    <submittedName>
        <fullName evidence="2">Uncharacterized LOC100185235</fullName>
    </submittedName>
</protein>
<dbReference type="Ensembl" id="ENSCINT00000007323.3">
    <property type="protein sequence ID" value="ENSCINP00000007323.3"/>
    <property type="gene ID" value="ENSCING00000014507.2"/>
</dbReference>
<feature type="transmembrane region" description="Helical" evidence="1">
    <location>
        <begin position="29"/>
        <end position="49"/>
    </location>
</feature>
<reference evidence="2" key="2">
    <citation type="submission" date="2025-08" db="UniProtKB">
        <authorList>
            <consortium name="Ensembl"/>
        </authorList>
    </citation>
    <scope>IDENTIFICATION</scope>
</reference>
<accession>A0A1W2WAK4</accession>
<evidence type="ECO:0000313" key="2">
    <source>
        <dbReference type="Ensembl" id="ENSCINP00000007323.3"/>
    </source>
</evidence>
<organism evidence="2 3">
    <name type="scientific">Ciona intestinalis</name>
    <name type="common">Transparent sea squirt</name>
    <name type="synonym">Ascidia intestinalis</name>
    <dbReference type="NCBI Taxonomy" id="7719"/>
    <lineage>
        <taxon>Eukaryota</taxon>
        <taxon>Metazoa</taxon>
        <taxon>Chordata</taxon>
        <taxon>Tunicata</taxon>
        <taxon>Ascidiacea</taxon>
        <taxon>Phlebobranchia</taxon>
        <taxon>Cionidae</taxon>
        <taxon>Ciona</taxon>
    </lineage>
</organism>
<dbReference type="OMA" id="FSITRIM"/>
<dbReference type="PANTHER" id="PTHR20003:SF7">
    <property type="entry name" value="SGNH DOMAIN-CONTAINING PROTEIN"/>
    <property type="match status" value="1"/>
</dbReference>
<keyword evidence="1" id="KW-0472">Membrane</keyword>
<dbReference type="AlphaFoldDB" id="F6YT96"/>
<dbReference type="InParanoid" id="F6YT96"/>
<dbReference type="RefSeq" id="XP_002125642.1">
    <property type="nucleotide sequence ID" value="XM_002125606.5"/>
</dbReference>
<evidence type="ECO:0000256" key="1">
    <source>
        <dbReference type="SAM" id="Phobius"/>
    </source>
</evidence>
<accession>F6YT96</accession>
<dbReference type="KEGG" id="cin:100185235"/>